<dbReference type="EMBL" id="JAMPKK010000058">
    <property type="protein sequence ID" value="MEP0867075.1"/>
    <property type="molecule type" value="Genomic_DNA"/>
</dbReference>
<feature type="transmembrane region" description="Helical" evidence="1">
    <location>
        <begin position="416"/>
        <end position="435"/>
    </location>
</feature>
<feature type="transmembrane region" description="Helical" evidence="1">
    <location>
        <begin position="285"/>
        <end position="304"/>
    </location>
</feature>
<feature type="transmembrane region" description="Helical" evidence="1">
    <location>
        <begin position="144"/>
        <end position="165"/>
    </location>
</feature>
<proteinExistence type="predicted"/>
<dbReference type="Proteomes" id="UP001442494">
    <property type="component" value="Unassembled WGS sequence"/>
</dbReference>
<keyword evidence="1" id="KW-1133">Transmembrane helix</keyword>
<comment type="caution">
    <text evidence="2">The sequence shown here is derived from an EMBL/GenBank/DDBJ whole genome shotgun (WGS) entry which is preliminary data.</text>
</comment>
<evidence type="ECO:0000313" key="3">
    <source>
        <dbReference type="Proteomes" id="UP001442494"/>
    </source>
</evidence>
<feature type="transmembrane region" description="Helical" evidence="1">
    <location>
        <begin position="521"/>
        <end position="540"/>
    </location>
</feature>
<feature type="transmembrane region" description="Helical" evidence="1">
    <location>
        <begin position="477"/>
        <end position="499"/>
    </location>
</feature>
<sequence length="568" mass="62432">MKVNWTDRLGDLNPQLLREFKGRLKPRNVLIAVGISLLGQLLLLMSFSTMLPLDTGNADIYNRYCRGRAGDTKCLRDALGNIDINWQLWWLDVSVWLSVIGFLTVLVVGTYMLISDLAREENRGTLNFIRLSPQSTTSLFSGKLLGVPIVMYLLVGLAIPLHLFAGLSAEIPLALILGFYGVVVASAACFYSAALLYGLVSGGLGGFQAWFGGGIVLAFLSMMTTMNLHRGSVAGNNALDWLFVFSPSVVLPYLIDASPLGKVYSLGMDQRQAWQWFGLPLGASLWNMASFSLLNYALGTFWFWQGLKRCFHNSGATLLSKRQSYLITACCEVALIGFSLKLPKWYENPDAIPARLFENFGALLLLNLPLFLCLMAALSPHRQVLQDWARYRREGTSSRGKKLVQDLVWGEKSPSLVAVALNLLIASLIVVPWILVWPESDYKVSALMTVVLSVNVILIYAGVAQLMLFMKTPKRSLWAASTVAALIILPPVTFGLLSIDPNEIPGLWLFSAFSWYAAKDVAITTVCLSVLGQWLAFSLLSIQTARQLRLAGESASKALMSGRSALPS</sequence>
<reference evidence="2 3" key="1">
    <citation type="submission" date="2022-04" db="EMBL/GenBank/DDBJ databases">
        <title>Positive selection, recombination, and allopatry shape intraspecific diversity of widespread and dominant cyanobacteria.</title>
        <authorList>
            <person name="Wei J."/>
            <person name="Shu W."/>
            <person name="Hu C."/>
        </authorList>
    </citation>
    <scope>NUCLEOTIDE SEQUENCE [LARGE SCALE GENOMIC DNA]</scope>
    <source>
        <strain evidence="2 3">GB2-A5</strain>
    </source>
</reference>
<dbReference type="RefSeq" id="WP_190422465.1">
    <property type="nucleotide sequence ID" value="NZ_JAMPKK010000058.1"/>
</dbReference>
<evidence type="ECO:0000313" key="2">
    <source>
        <dbReference type="EMBL" id="MEP0867075.1"/>
    </source>
</evidence>
<feature type="transmembrane region" description="Helical" evidence="1">
    <location>
        <begin position="447"/>
        <end position="470"/>
    </location>
</feature>
<accession>A0ABV0JUE1</accession>
<protein>
    <submittedName>
        <fullName evidence="2">ABC transporter permease</fullName>
    </submittedName>
</protein>
<gene>
    <name evidence="2" type="ORF">NDI37_21730</name>
</gene>
<keyword evidence="1" id="KW-0812">Transmembrane</keyword>
<feature type="transmembrane region" description="Helical" evidence="1">
    <location>
        <begin position="360"/>
        <end position="378"/>
    </location>
</feature>
<name>A0ABV0JUE1_9CYAN</name>
<keyword evidence="3" id="KW-1185">Reference proteome</keyword>
<feature type="transmembrane region" description="Helical" evidence="1">
    <location>
        <begin position="28"/>
        <end position="47"/>
    </location>
</feature>
<feature type="transmembrane region" description="Helical" evidence="1">
    <location>
        <begin position="209"/>
        <end position="229"/>
    </location>
</feature>
<feature type="transmembrane region" description="Helical" evidence="1">
    <location>
        <begin position="171"/>
        <end position="197"/>
    </location>
</feature>
<feature type="transmembrane region" description="Helical" evidence="1">
    <location>
        <begin position="324"/>
        <end position="340"/>
    </location>
</feature>
<keyword evidence="1" id="KW-0472">Membrane</keyword>
<organism evidence="2 3">
    <name type="scientific">Funiculus sociatus GB2-A5</name>
    <dbReference type="NCBI Taxonomy" id="2933946"/>
    <lineage>
        <taxon>Bacteria</taxon>
        <taxon>Bacillati</taxon>
        <taxon>Cyanobacteriota</taxon>
        <taxon>Cyanophyceae</taxon>
        <taxon>Coleofasciculales</taxon>
        <taxon>Coleofasciculaceae</taxon>
        <taxon>Funiculus</taxon>
    </lineage>
</organism>
<evidence type="ECO:0000256" key="1">
    <source>
        <dbReference type="SAM" id="Phobius"/>
    </source>
</evidence>
<feature type="transmembrane region" description="Helical" evidence="1">
    <location>
        <begin position="95"/>
        <end position="114"/>
    </location>
</feature>